<comment type="caution">
    <text evidence="2">The sequence shown here is derived from an EMBL/GenBank/DDBJ whole genome shotgun (WGS) entry which is preliminary data.</text>
</comment>
<dbReference type="AlphaFoldDB" id="A0A7J8FIC5"/>
<dbReference type="Proteomes" id="UP000593571">
    <property type="component" value="Unassembled WGS sequence"/>
</dbReference>
<dbReference type="EMBL" id="JACASE010000007">
    <property type="protein sequence ID" value="KAF6447504.1"/>
    <property type="molecule type" value="Genomic_DNA"/>
</dbReference>
<keyword evidence="1" id="KW-0472">Membrane</keyword>
<keyword evidence="3" id="KW-1185">Reference proteome</keyword>
<evidence type="ECO:0000313" key="3">
    <source>
        <dbReference type="Proteomes" id="UP000593571"/>
    </source>
</evidence>
<evidence type="ECO:0000313" key="2">
    <source>
        <dbReference type="EMBL" id="KAF6447504.1"/>
    </source>
</evidence>
<feature type="transmembrane region" description="Helical" evidence="1">
    <location>
        <begin position="55"/>
        <end position="76"/>
    </location>
</feature>
<keyword evidence="1" id="KW-0812">Transmembrane</keyword>
<feature type="transmembrane region" description="Helical" evidence="1">
    <location>
        <begin position="96"/>
        <end position="116"/>
    </location>
</feature>
<accession>A0A7J8FIC5</accession>
<sequence length="123" mass="14264">MHQHKAQIAAQLLGEGPVHLSGIEKFWSQFEDFLVHKALAGNVVSIKWDVNFHEYFPHGCSLWSLSNLAIIMWSVGYTAWVKFKKLADSQWGEGQSSNLCVLSLFFKYLFFSSIYFRRLLILY</sequence>
<proteinExistence type="predicted"/>
<gene>
    <name evidence="2" type="ORF">HJG63_011946</name>
</gene>
<name>A0A7J8FIC5_ROUAE</name>
<protein>
    <submittedName>
        <fullName evidence="2">Uncharacterized protein</fullName>
    </submittedName>
</protein>
<reference evidence="2 3" key="1">
    <citation type="journal article" date="2020" name="Nature">
        <title>Six reference-quality genomes reveal evolution of bat adaptations.</title>
        <authorList>
            <person name="Jebb D."/>
            <person name="Huang Z."/>
            <person name="Pippel M."/>
            <person name="Hughes G.M."/>
            <person name="Lavrichenko K."/>
            <person name="Devanna P."/>
            <person name="Winkler S."/>
            <person name="Jermiin L.S."/>
            <person name="Skirmuntt E.C."/>
            <person name="Katzourakis A."/>
            <person name="Burkitt-Gray L."/>
            <person name="Ray D.A."/>
            <person name="Sullivan K.A.M."/>
            <person name="Roscito J.G."/>
            <person name="Kirilenko B.M."/>
            <person name="Davalos L.M."/>
            <person name="Corthals A.P."/>
            <person name="Power M.L."/>
            <person name="Jones G."/>
            <person name="Ransome R.D."/>
            <person name="Dechmann D.K.N."/>
            <person name="Locatelli A.G."/>
            <person name="Puechmaille S.J."/>
            <person name="Fedrigo O."/>
            <person name="Jarvis E.D."/>
            <person name="Hiller M."/>
            <person name="Vernes S.C."/>
            <person name="Myers E.W."/>
            <person name="Teeling E.C."/>
        </authorList>
    </citation>
    <scope>NUCLEOTIDE SEQUENCE [LARGE SCALE GENOMIC DNA]</scope>
    <source>
        <strain evidence="2">MRouAeg1</strain>
        <tissue evidence="2">Muscle</tissue>
    </source>
</reference>
<organism evidence="2 3">
    <name type="scientific">Rousettus aegyptiacus</name>
    <name type="common">Egyptian fruit bat</name>
    <name type="synonym">Pteropus aegyptiacus</name>
    <dbReference type="NCBI Taxonomy" id="9407"/>
    <lineage>
        <taxon>Eukaryota</taxon>
        <taxon>Metazoa</taxon>
        <taxon>Chordata</taxon>
        <taxon>Craniata</taxon>
        <taxon>Vertebrata</taxon>
        <taxon>Euteleostomi</taxon>
        <taxon>Mammalia</taxon>
        <taxon>Eutheria</taxon>
        <taxon>Laurasiatheria</taxon>
        <taxon>Chiroptera</taxon>
        <taxon>Yinpterochiroptera</taxon>
        <taxon>Pteropodoidea</taxon>
        <taxon>Pteropodidae</taxon>
        <taxon>Rousettinae</taxon>
        <taxon>Rousettus</taxon>
    </lineage>
</organism>
<evidence type="ECO:0000256" key="1">
    <source>
        <dbReference type="SAM" id="Phobius"/>
    </source>
</evidence>
<keyword evidence="1" id="KW-1133">Transmembrane helix</keyword>